<protein>
    <submittedName>
        <fullName evidence="2">Predicted protein</fullName>
    </submittedName>
</protein>
<feature type="compositionally biased region" description="Polar residues" evidence="1">
    <location>
        <begin position="7"/>
        <end position="19"/>
    </location>
</feature>
<feature type="compositionally biased region" description="Basic and acidic residues" evidence="1">
    <location>
        <begin position="706"/>
        <end position="715"/>
    </location>
</feature>
<sequence length="937" mass="106101">MLPQSPLAPTTPSVISTHSPAAIDLNSKQDREAQEGDCFIETNDASDSDYEETVGDANMRRPERPRHRDLTTTEEQEEVDDEESAAEVNLSPRRFTASQKNKGRACVNVDNGSSGAEDELDEEPSTVEPLKKFVNKKAKDATDVARLLQMVPSRKSRLDNGDSDAESQRSGGDDIPEAPKEKLTRLRSDANGAFELVDEDEADDEPEATHHKSGPLPKAAKEAAFAAHQEYLDKLEALALEYDKPMKLFLRLVAQDVKSSHRLNPWSAFQHWYARHGDVKKTKDVSAQAWTKFVARLYNEELKTLGASASQEDIREHFKEQLDYYRGVIGAFLESKRDDGKFPQVVKKVVEPFVKLATRAYEETGIQVFGFAIDVNANSTSSLAWGGSREYEKLRERYKSSVETQLRDYEGMFKMAEMDQRLTAASGTLIHCEPRSTENKRDCLMRVLGEFLRGDLIEILSARNEEGSNMKKVTMNWSWTDFAYKNEVTILGWGLVDDYPREGFSLKGKGKGEAFFQRIVQTRINEYKQQKRGSLMVNDEEPDDSVISPYVRIVSWTSEQRKLRVVKQQDIPLVVDVAGKVLSTVFNSKMWAKAVEVTGHKKSHQKSARPQSDDEEDFEMPIEIPPRRPPPRPNTVQEGPEAVPPHLRFSPDREQTYNHWAPSNFDACPPHSRYTIDSQGHDQDTYNRPPSNAGARPPHSRSTADSIDRGRDYPRRAPNNCETIPPYSRSMADSINHYPQRAADNFDAHPPRSRSSRDHEQTQHHQPIKSRGDLVYNDHLDYNHNIYHGDEDDHYRFTRDYTPAPGQSRYYEIDSELRGGGREPHGPPTLDHRPARNNDDYPSHDHYNAGSSGAQRHRLPEDGQGLSKRPYNTEDMGRLGVGSSELQPPQKKRKISELEEGTRRVVALPTRRIPSGSHPTDNGRPGSSKDRSLVLLI</sequence>
<feature type="compositionally biased region" description="Basic and acidic residues" evidence="1">
    <location>
        <begin position="787"/>
        <end position="799"/>
    </location>
</feature>
<gene>
    <name evidence="2" type="ORF">LACBIDRAFT_304381</name>
</gene>
<feature type="compositionally biased region" description="Acidic residues" evidence="1">
    <location>
        <begin position="44"/>
        <end position="54"/>
    </location>
</feature>
<reference evidence="2 3" key="1">
    <citation type="journal article" date="2008" name="Nature">
        <title>The genome of Laccaria bicolor provides insights into mycorrhizal symbiosis.</title>
        <authorList>
            <person name="Martin F."/>
            <person name="Aerts A."/>
            <person name="Ahren D."/>
            <person name="Brun A."/>
            <person name="Danchin E.G.J."/>
            <person name="Duchaussoy F."/>
            <person name="Gibon J."/>
            <person name="Kohler A."/>
            <person name="Lindquist E."/>
            <person name="Pereda V."/>
            <person name="Salamov A."/>
            <person name="Shapiro H.J."/>
            <person name="Wuyts J."/>
            <person name="Blaudez D."/>
            <person name="Buee M."/>
            <person name="Brokstein P."/>
            <person name="Canbaeck B."/>
            <person name="Cohen D."/>
            <person name="Courty P.E."/>
            <person name="Coutinho P.M."/>
            <person name="Delaruelle C."/>
            <person name="Detter J.C."/>
            <person name="Deveau A."/>
            <person name="DiFazio S."/>
            <person name="Duplessis S."/>
            <person name="Fraissinet-Tachet L."/>
            <person name="Lucic E."/>
            <person name="Frey-Klett P."/>
            <person name="Fourrey C."/>
            <person name="Feussner I."/>
            <person name="Gay G."/>
            <person name="Grimwood J."/>
            <person name="Hoegger P.J."/>
            <person name="Jain P."/>
            <person name="Kilaru S."/>
            <person name="Labbe J."/>
            <person name="Lin Y.C."/>
            <person name="Legue V."/>
            <person name="Le Tacon F."/>
            <person name="Marmeisse R."/>
            <person name="Melayah D."/>
            <person name="Montanini B."/>
            <person name="Muratet M."/>
            <person name="Nehls U."/>
            <person name="Niculita-Hirzel H."/>
            <person name="Oudot-Le Secq M.P."/>
            <person name="Peter M."/>
            <person name="Quesneville H."/>
            <person name="Rajashekar B."/>
            <person name="Reich M."/>
            <person name="Rouhier N."/>
            <person name="Schmutz J."/>
            <person name="Yin T."/>
            <person name="Chalot M."/>
            <person name="Henrissat B."/>
            <person name="Kuees U."/>
            <person name="Lucas S."/>
            <person name="Van de Peer Y."/>
            <person name="Podila G.K."/>
            <person name="Polle A."/>
            <person name="Pukkila P.J."/>
            <person name="Richardson P.M."/>
            <person name="Rouze P."/>
            <person name="Sanders I.R."/>
            <person name="Stajich J.E."/>
            <person name="Tunlid A."/>
            <person name="Tuskan G."/>
            <person name="Grigoriev I.V."/>
        </authorList>
    </citation>
    <scope>NUCLEOTIDE SEQUENCE [LARGE SCALE GENOMIC DNA]</scope>
    <source>
        <strain evidence="3">S238N-H82 / ATCC MYA-4686</strain>
    </source>
</reference>
<feature type="compositionally biased region" description="Pro residues" evidence="1">
    <location>
        <begin position="623"/>
        <end position="633"/>
    </location>
</feature>
<proteinExistence type="predicted"/>
<dbReference type="Proteomes" id="UP000001194">
    <property type="component" value="Unassembled WGS sequence"/>
</dbReference>
<feature type="region of interest" description="Disordered" evidence="1">
    <location>
        <begin position="149"/>
        <end position="188"/>
    </location>
</feature>
<feature type="compositionally biased region" description="Basic and acidic residues" evidence="1">
    <location>
        <begin position="927"/>
        <end position="937"/>
    </location>
</feature>
<dbReference type="EMBL" id="DS547117">
    <property type="protein sequence ID" value="EDR04574.1"/>
    <property type="molecule type" value="Genomic_DNA"/>
</dbReference>
<dbReference type="GeneID" id="6080378"/>
<accession>B0DLI4</accession>
<feature type="compositionally biased region" description="Basic and acidic residues" evidence="1">
    <location>
        <begin position="744"/>
        <end position="763"/>
    </location>
</feature>
<feature type="compositionally biased region" description="Acidic residues" evidence="1">
    <location>
        <begin position="72"/>
        <end position="85"/>
    </location>
</feature>
<keyword evidence="3" id="KW-1185">Reference proteome</keyword>
<feature type="region of interest" description="Disordered" evidence="1">
    <location>
        <begin position="597"/>
        <end position="775"/>
    </location>
</feature>
<name>B0DLI4_LACBS</name>
<organism evidence="3">
    <name type="scientific">Laccaria bicolor (strain S238N-H82 / ATCC MYA-4686)</name>
    <name type="common">Bicoloured deceiver</name>
    <name type="synonym">Laccaria laccata var. bicolor</name>
    <dbReference type="NCBI Taxonomy" id="486041"/>
    <lineage>
        <taxon>Eukaryota</taxon>
        <taxon>Fungi</taxon>
        <taxon>Dikarya</taxon>
        <taxon>Basidiomycota</taxon>
        <taxon>Agaricomycotina</taxon>
        <taxon>Agaricomycetes</taxon>
        <taxon>Agaricomycetidae</taxon>
        <taxon>Agaricales</taxon>
        <taxon>Agaricineae</taxon>
        <taxon>Hydnangiaceae</taxon>
        <taxon>Laccaria</taxon>
    </lineage>
</organism>
<feature type="region of interest" description="Disordered" evidence="1">
    <location>
        <begin position="787"/>
        <end position="937"/>
    </location>
</feature>
<evidence type="ECO:0000313" key="2">
    <source>
        <dbReference type="EMBL" id="EDR04574.1"/>
    </source>
</evidence>
<evidence type="ECO:0000313" key="3">
    <source>
        <dbReference type="Proteomes" id="UP000001194"/>
    </source>
</evidence>
<dbReference type="KEGG" id="lbc:LACBIDRAFT_304381"/>
<feature type="compositionally biased region" description="Basic and acidic residues" evidence="1">
    <location>
        <begin position="177"/>
        <end position="188"/>
    </location>
</feature>
<dbReference type="AlphaFoldDB" id="B0DLI4"/>
<dbReference type="RefSeq" id="XP_001884746.1">
    <property type="nucleotide sequence ID" value="XM_001884711.1"/>
</dbReference>
<dbReference type="HOGENOM" id="CLU_312847_0_0_1"/>
<dbReference type="OrthoDB" id="3068871at2759"/>
<feature type="compositionally biased region" description="Acidic residues" evidence="1">
    <location>
        <begin position="116"/>
        <end position="125"/>
    </location>
</feature>
<feature type="region of interest" description="Disordered" evidence="1">
    <location>
        <begin position="1"/>
        <end position="134"/>
    </location>
</feature>
<feature type="compositionally biased region" description="Basic and acidic residues" evidence="1">
    <location>
        <begin position="811"/>
        <end position="847"/>
    </location>
</feature>
<feature type="compositionally biased region" description="Basic and acidic residues" evidence="1">
    <location>
        <begin position="58"/>
        <end position="71"/>
    </location>
</feature>
<dbReference type="InParanoid" id="B0DLI4"/>
<evidence type="ECO:0000256" key="1">
    <source>
        <dbReference type="SAM" id="MobiDB-lite"/>
    </source>
</evidence>